<evidence type="ECO:0000256" key="7">
    <source>
        <dbReference type="SAM" id="MobiDB-lite"/>
    </source>
</evidence>
<feature type="domain" description="Pectate lyase" evidence="8">
    <location>
        <begin position="588"/>
        <end position="807"/>
    </location>
</feature>
<evidence type="ECO:0000256" key="5">
    <source>
        <dbReference type="ARBA" id="ARBA00037631"/>
    </source>
</evidence>
<reference evidence="9 10" key="1">
    <citation type="submission" date="2018-07" db="EMBL/GenBank/DDBJ databases">
        <title>Genome sequencing of oomycete isolates from Chile give support for New Zealand origin for Phytophthora kernoviae and make available the first Nothophytophthora sp. genome.</title>
        <authorList>
            <person name="Studholme D.J."/>
            <person name="Sanfuentes E."/>
            <person name="Panda P."/>
            <person name="Hill R."/>
            <person name="Sambles C."/>
            <person name="Grant M."/>
            <person name="Williams N.M."/>
            <person name="Mcdougal R.L."/>
        </authorList>
    </citation>
    <scope>NUCLEOTIDE SEQUENCE [LARGE SCALE GENOMIC DNA]</scope>
    <source>
        <strain evidence="9">Chile7</strain>
    </source>
</reference>
<feature type="domain" description="Pectate lyase" evidence="8">
    <location>
        <begin position="1590"/>
        <end position="1809"/>
    </location>
</feature>
<accession>A0A3R7HK42</accession>
<gene>
    <name evidence="9" type="ORF">BBJ29_001052</name>
</gene>
<feature type="compositionally biased region" description="Low complexity" evidence="7">
    <location>
        <begin position="1415"/>
        <end position="1426"/>
    </location>
</feature>
<dbReference type="InterPro" id="IPR002022">
    <property type="entry name" value="Pec_lyase"/>
</dbReference>
<evidence type="ECO:0000256" key="6">
    <source>
        <dbReference type="ARBA" id="ARBA00039082"/>
    </source>
</evidence>
<feature type="region of interest" description="Disordered" evidence="7">
    <location>
        <begin position="901"/>
        <end position="971"/>
    </location>
</feature>
<evidence type="ECO:0000259" key="8">
    <source>
        <dbReference type="SMART" id="SM00656"/>
    </source>
</evidence>
<feature type="region of interest" description="Disordered" evidence="7">
    <location>
        <begin position="1415"/>
        <end position="1514"/>
    </location>
</feature>
<dbReference type="GO" id="GO:0030570">
    <property type="term" value="F:pectate lyase activity"/>
    <property type="evidence" value="ECO:0007669"/>
    <property type="project" value="InterPro"/>
</dbReference>
<comment type="function">
    <text evidence="5">Pectinolytic enzymes consist of four classes of enzymes: pectin lyase, polygalacturonase, pectin methylesterase and rhamnogalacturonase. Among pectinolytic enzymes, pectin lyase is the most important in depolymerization of pectin, since it cleaves internal glycosidic bonds of highly methylated pectins.</text>
</comment>
<comment type="caution">
    <text evidence="9">The sequence shown here is derived from an EMBL/GenBank/DDBJ whole genome shotgun (WGS) entry which is preliminary data.</text>
</comment>
<feature type="compositionally biased region" description="Low complexity" evidence="7">
    <location>
        <begin position="916"/>
        <end position="954"/>
    </location>
</feature>
<dbReference type="InterPro" id="IPR006626">
    <property type="entry name" value="PbH1"/>
</dbReference>
<dbReference type="EC" id="4.2.2.10" evidence="6"/>
<dbReference type="PANTHER" id="PTHR31683">
    <property type="entry name" value="PECTATE LYASE 18-RELATED"/>
    <property type="match status" value="1"/>
</dbReference>
<keyword evidence="2" id="KW-0325">Glycoprotein</keyword>
<feature type="compositionally biased region" description="Polar residues" evidence="7">
    <location>
        <begin position="955"/>
        <end position="971"/>
    </location>
</feature>
<dbReference type="SMART" id="SM00710">
    <property type="entry name" value="PbH1"/>
    <property type="match status" value="8"/>
</dbReference>
<feature type="domain" description="Pectate lyase" evidence="8">
    <location>
        <begin position="1105"/>
        <end position="1314"/>
    </location>
</feature>
<dbReference type="Gene3D" id="2.160.20.10">
    <property type="entry name" value="Single-stranded right-handed beta-helix, Pectin lyase-like"/>
    <property type="match status" value="3"/>
</dbReference>
<dbReference type="PANTHER" id="PTHR31683:SF67">
    <property type="entry name" value="PECTIN LYASE F-RELATED"/>
    <property type="match status" value="1"/>
</dbReference>
<evidence type="ECO:0000256" key="3">
    <source>
        <dbReference type="ARBA" id="ARBA00023239"/>
    </source>
</evidence>
<comment type="catalytic activity">
    <reaction evidence="4">
        <text>Eliminative cleavage of (1-&gt;4)-alpha-D-galacturonan methyl ester to give oligosaccharides with 4-deoxy-6-O-methyl-alpha-D-galact-4-enuronosyl groups at their non-reducing ends.</text>
        <dbReference type="EC" id="4.2.2.10"/>
    </reaction>
</comment>
<dbReference type="Proteomes" id="UP000284657">
    <property type="component" value="Unassembled WGS sequence"/>
</dbReference>
<dbReference type="SMART" id="SM00656">
    <property type="entry name" value="Amb_all"/>
    <property type="match status" value="3"/>
</dbReference>
<name>A0A3R7HK42_9STRA</name>
<feature type="compositionally biased region" description="Low complexity" evidence="7">
    <location>
        <begin position="1434"/>
        <end position="1514"/>
    </location>
</feature>
<feature type="non-terminal residue" evidence="9">
    <location>
        <position position="1"/>
    </location>
</feature>
<organism evidence="9 10">
    <name type="scientific">Phytophthora kernoviae</name>
    <dbReference type="NCBI Taxonomy" id="325452"/>
    <lineage>
        <taxon>Eukaryota</taxon>
        <taxon>Sar</taxon>
        <taxon>Stramenopiles</taxon>
        <taxon>Oomycota</taxon>
        <taxon>Peronosporomycetes</taxon>
        <taxon>Peronosporales</taxon>
        <taxon>Peronosporaceae</taxon>
        <taxon>Phytophthora</taxon>
    </lineage>
</organism>
<dbReference type="SUPFAM" id="SSF51126">
    <property type="entry name" value="Pectin lyase-like"/>
    <property type="match status" value="3"/>
</dbReference>
<evidence type="ECO:0000256" key="4">
    <source>
        <dbReference type="ARBA" id="ARBA00036818"/>
    </source>
</evidence>
<dbReference type="EMBL" id="MBAD02001247">
    <property type="protein sequence ID" value="RLN56675.1"/>
    <property type="molecule type" value="Genomic_DNA"/>
</dbReference>
<dbReference type="InterPro" id="IPR012334">
    <property type="entry name" value="Pectin_lyas_fold"/>
</dbReference>
<evidence type="ECO:0000256" key="1">
    <source>
        <dbReference type="ARBA" id="ARBA00023157"/>
    </source>
</evidence>
<keyword evidence="1" id="KW-1015">Disulfide bond</keyword>
<proteinExistence type="predicted"/>
<feature type="compositionally biased region" description="Polar residues" evidence="7">
    <location>
        <begin position="901"/>
        <end position="915"/>
    </location>
</feature>
<evidence type="ECO:0000256" key="2">
    <source>
        <dbReference type="ARBA" id="ARBA00023180"/>
    </source>
</evidence>
<protein>
    <recommendedName>
        <fullName evidence="6">pectin lyase</fullName>
        <ecNumber evidence="6">4.2.2.10</ecNumber>
    </recommendedName>
</protein>
<evidence type="ECO:0000313" key="9">
    <source>
        <dbReference type="EMBL" id="RLN56675.1"/>
    </source>
</evidence>
<evidence type="ECO:0000313" key="10">
    <source>
        <dbReference type="Proteomes" id="UP000284657"/>
    </source>
</evidence>
<keyword evidence="3" id="KW-0456">Lyase</keyword>
<sequence length="1888" mass="197928">HVMGHMMENADVMDSSSDPLKASGAPQGMEGGLGILYMCGEQTKGEIAVVDSLLGRKIRGVCGAFDQFVTLVDAWELVWPVESQDAVSFEGELVAEGLQDLGHGGKTGRGEAGVKLAVAPLCGEHTGGYELRLRGSGFWPSENLTVRFVPLMEGRLMRGTLGTFNEATGEIVCQVPKFRLSGEFAVEVSMNGKHFTSNGRIFTVFKRPHIAAVSAFEACFTGEEEVTLSLCGCLPEICRRPIVRFVRSRIDENQHPVPLDDAERAPAVTGILDESPESVEDEEEVESDPFSITGRLLRLKMPEFTNEGNGAVPYTLEISYDGGEHFSQVRVDPSLVRQNDGGVGSEDEIAIDHRKQELLLPVLPHIIWLHDARLVRVKMSGIYPQEAEPGTKMSVAVDKVISTSAAYVKLVAAESRVSLVVPVEIVEASHAAEFVLPELLIRSDEMVHVALSLNGQEFTEGIGDTDGGDVPQTEVVLDPTLTEMFSCFHLSLVAIAITAVTIDAATVNTGSAPGFAAGTIGGGDVDPVYPTSIDELSTYLSDDEARVIVLQQTFNFTGTEGSTTESGCRPTFNQECIAKNNGYKSQDVILMDGDTAMSQTGGCDSDGISVEVTYDNAAKTPLVVANNKTLVGEGLNGVLYGKGLIIEGSNVIVQNIHITELNPHLVWGGDAITIRGSGDTAPSGIWVDHVKVSNIGRQMVVVNFSGAKGLTISNSDFDGNTEYSASCDGRHYWGFLLYGETTQISLVGNYIHKTSGRSPKIGGTADQSVVVHAANNYFYDNSGHAFDVAASAYVLAEGNYFASVVTPNLDDTDGNFFVPTTGNACDASLGRDCELNILTDSGDLAGYNEDSVTNILSSYQTQIGGYAVAAASQFTASNDNFGVGALSDSSSTITRAATTNGAASTSIHGSSSGTDETVTATSTASSAAETEKSSAVTSSAASAAASEEISTTASDGSIAQETVETSNADDTSVTTSLTDILQHHCQIISAMLSCFRFLLAATAAAEFLSLLPSMVGAATVDTGIAPGVAAGTTGGDSIEPVYPTTTDELISYLKDSEPRVVVLNQEFDFRGTMGSTTETGCRPDYTRECIAENNGYQSQDVILNDGDTAMSQTGGCSDGTAVDVTYDNAAKDFMVVGSNKTLVGEGTSGVIIGKGLWIDGDNVVVQNIHITDLNPNLVWGGDAIYMQGTDDRAMENVWLDHLKISSIGRQMLVTGFAGVNSLTVSNCEFDGVTEYSASCDGRHYWTMILSGDDTQVSLLNNYIHHVSGRAPKIDSSVVHAANNYWWNCSGHAFDVGDDAYVLIEGNYFDGEPTPNVEGSTGSIFVPTDSNQDQCQADLSRNCPVNALVDSGALSSDNRNEDTAISTVAAMSEYLIVDVVDAAALLLASDNFGVGTLSGSSSTAAHTASSTTSAIAASATSSESSDTIQGTVQPEGSTTTETSVAAASTSAEALAAADTTTSSTSGTSQTTASASTGSPTTSPPTTTSTPTATSSSSSAETTTTTTSTSASIGSAPGFAAGTIGGGDVDPVYPTSIDELSTYLSDDEARVIVLQQTFNFTGTEGSTTESGCRPTFNQECIAKNNGYKSQDVILMDGDTAMSQTGGCDSDGISVEVTYDNAAKTPLVVANNKTLVGEGLNGVLYGKGLIIEGSNVIVQNIHITELNPHLVWGGDAITIRGSGDTAPSGIWVDHVKVSNIGRQMVVVNFSGAKGLTISNSDFDGNTEYSASCDGRHYWGFLLYGETTQISLVGNYIHKTSGRSPKIGGTADQSVVVHAANNYFYDNSGHAFDVAASAYVLAEGNYFASVVTPNLDDTDGNFFVPTTGNACDASLGRDCELNILTDSGDLAGYNEDSVTNILSSYQTQIGGYAVAAASQFTASNDNFGLGTL</sequence>
<dbReference type="Pfam" id="PF00544">
    <property type="entry name" value="Pectate_lyase_4"/>
    <property type="match status" value="3"/>
</dbReference>
<dbReference type="InterPro" id="IPR045032">
    <property type="entry name" value="PEL"/>
</dbReference>
<dbReference type="InterPro" id="IPR011050">
    <property type="entry name" value="Pectin_lyase_fold/virulence"/>
</dbReference>
<dbReference type="GO" id="GO:0047490">
    <property type="term" value="F:pectin lyase activity"/>
    <property type="evidence" value="ECO:0007669"/>
    <property type="project" value="UniProtKB-EC"/>
</dbReference>